<reference evidence="2 3" key="1">
    <citation type="submission" date="2006-02" db="EMBL/GenBank/DDBJ databases">
        <authorList>
            <person name="Waterbury J."/>
            <person name="Ferriera S."/>
            <person name="Johnson J."/>
            <person name="Kravitz S."/>
            <person name="Halpern A."/>
            <person name="Remington K."/>
            <person name="Beeson K."/>
            <person name="Tran B."/>
            <person name="Rogers Y.-H."/>
            <person name="Friedman R."/>
            <person name="Venter J.C."/>
        </authorList>
    </citation>
    <scope>NUCLEOTIDE SEQUENCE [LARGE SCALE GENOMIC DNA]</scope>
    <source>
        <strain evidence="2 3">Nb-231</strain>
    </source>
</reference>
<dbReference type="AlphaFoldDB" id="A4BMS8"/>
<dbReference type="EMBL" id="AAOF01000001">
    <property type="protein sequence ID" value="EAR23616.1"/>
    <property type="molecule type" value="Genomic_DNA"/>
</dbReference>
<gene>
    <name evidence="2" type="ORF">NB231_17388</name>
</gene>
<dbReference type="GO" id="GO:0004803">
    <property type="term" value="F:transposase activity"/>
    <property type="evidence" value="ECO:0007669"/>
    <property type="project" value="InterPro"/>
</dbReference>
<evidence type="ECO:0000259" key="1">
    <source>
        <dbReference type="Pfam" id="PF01548"/>
    </source>
</evidence>
<dbReference type="PANTHER" id="PTHR33055">
    <property type="entry name" value="TRANSPOSASE FOR INSERTION SEQUENCE ELEMENT IS1111A"/>
    <property type="match status" value="1"/>
</dbReference>
<name>A4BMS8_9GAMM</name>
<sequence length="170" mass="19049">MSLDCLDRDGRRQHAHRAAAIWRFKRDRRALAEWVASLRLDEIVMESTGIYWKSPYAVLEALGIRAKVANARHVKNVPGRKTDVGDAQWLATLARAGLLRGSFVPPAKLRELRLIARQRQNQVGQLASEKNRLHKALTDCGIRLGVVVSDLHGLSARVRRCRGDSARLTG</sequence>
<dbReference type="HOGENOM" id="CLU_1694646_0_0_6"/>
<dbReference type="InterPro" id="IPR002525">
    <property type="entry name" value="Transp_IS110-like_N"/>
</dbReference>
<dbReference type="STRING" id="314278.NB231_17388"/>
<dbReference type="Proteomes" id="UP000003374">
    <property type="component" value="Unassembled WGS sequence"/>
</dbReference>
<feature type="domain" description="Transposase IS110-like N-terminal" evidence="1">
    <location>
        <begin position="25"/>
        <end position="139"/>
    </location>
</feature>
<evidence type="ECO:0000313" key="3">
    <source>
        <dbReference type="Proteomes" id="UP000003374"/>
    </source>
</evidence>
<dbReference type="GO" id="GO:0003677">
    <property type="term" value="F:DNA binding"/>
    <property type="evidence" value="ECO:0007669"/>
    <property type="project" value="InterPro"/>
</dbReference>
<dbReference type="eggNOG" id="COG3547">
    <property type="taxonomic scope" value="Bacteria"/>
</dbReference>
<organism evidence="2 3">
    <name type="scientific">Nitrococcus mobilis Nb-231</name>
    <dbReference type="NCBI Taxonomy" id="314278"/>
    <lineage>
        <taxon>Bacteria</taxon>
        <taxon>Pseudomonadati</taxon>
        <taxon>Pseudomonadota</taxon>
        <taxon>Gammaproteobacteria</taxon>
        <taxon>Chromatiales</taxon>
        <taxon>Ectothiorhodospiraceae</taxon>
        <taxon>Nitrococcus</taxon>
    </lineage>
</organism>
<keyword evidence="3" id="KW-1185">Reference proteome</keyword>
<proteinExistence type="predicted"/>
<dbReference type="InterPro" id="IPR047650">
    <property type="entry name" value="Transpos_IS110"/>
</dbReference>
<dbReference type="Pfam" id="PF01548">
    <property type="entry name" value="DEDD_Tnp_IS110"/>
    <property type="match status" value="1"/>
</dbReference>
<evidence type="ECO:0000313" key="2">
    <source>
        <dbReference type="EMBL" id="EAR23616.1"/>
    </source>
</evidence>
<dbReference type="GO" id="GO:0006313">
    <property type="term" value="P:DNA transposition"/>
    <property type="evidence" value="ECO:0007669"/>
    <property type="project" value="InterPro"/>
</dbReference>
<comment type="caution">
    <text evidence="2">The sequence shown here is derived from an EMBL/GenBank/DDBJ whole genome shotgun (WGS) entry which is preliminary data.</text>
</comment>
<accession>A4BMS8</accession>
<protein>
    <submittedName>
        <fullName evidence="2">Transposase</fullName>
    </submittedName>
</protein>